<keyword evidence="2" id="KW-1185">Reference proteome</keyword>
<organism evidence="1 2">
    <name type="scientific">Prorocentrum cordatum</name>
    <dbReference type="NCBI Taxonomy" id="2364126"/>
    <lineage>
        <taxon>Eukaryota</taxon>
        <taxon>Sar</taxon>
        <taxon>Alveolata</taxon>
        <taxon>Dinophyceae</taxon>
        <taxon>Prorocentrales</taxon>
        <taxon>Prorocentraceae</taxon>
        <taxon>Prorocentrum</taxon>
    </lineage>
</organism>
<gene>
    <name evidence="1" type="ORF">PCOR1329_LOCUS12771</name>
</gene>
<dbReference type="Proteomes" id="UP001189429">
    <property type="component" value="Unassembled WGS sequence"/>
</dbReference>
<dbReference type="EMBL" id="CAUYUJ010003749">
    <property type="protein sequence ID" value="CAK0806613.1"/>
    <property type="molecule type" value="Genomic_DNA"/>
</dbReference>
<name>A0ABN9QKK5_9DINO</name>
<accession>A0ABN9QKK5</accession>
<dbReference type="Gene3D" id="3.40.50.12660">
    <property type="match status" value="1"/>
</dbReference>
<evidence type="ECO:0000313" key="2">
    <source>
        <dbReference type="Proteomes" id="UP001189429"/>
    </source>
</evidence>
<feature type="non-terminal residue" evidence="1">
    <location>
        <position position="117"/>
    </location>
</feature>
<comment type="caution">
    <text evidence="1">The sequence shown here is derived from an EMBL/GenBank/DDBJ whole genome shotgun (WGS) entry which is preliminary data.</text>
</comment>
<proteinExistence type="predicted"/>
<evidence type="ECO:0000313" key="1">
    <source>
        <dbReference type="EMBL" id="CAK0806613.1"/>
    </source>
</evidence>
<sequence length="117" mass="12981">MAGAGWWLSSPFLLASAPQRQGRIWLQHTVGLLPERAEQARMQPRLQRPGRTAASVLADPCRSPHLARRRPMGAMTTALCNVLERQPILSCASLLGELRAELRRGRFDQIPSLTSSQ</sequence>
<reference evidence="1" key="1">
    <citation type="submission" date="2023-10" db="EMBL/GenBank/DDBJ databases">
        <authorList>
            <person name="Chen Y."/>
            <person name="Shah S."/>
            <person name="Dougan E. K."/>
            <person name="Thang M."/>
            <person name="Chan C."/>
        </authorList>
    </citation>
    <scope>NUCLEOTIDE SEQUENCE [LARGE SCALE GENOMIC DNA]</scope>
</reference>
<protein>
    <submittedName>
        <fullName evidence="1">Uncharacterized protein</fullName>
    </submittedName>
</protein>